<evidence type="ECO:0000259" key="2">
    <source>
        <dbReference type="SMART" id="SM00867"/>
    </source>
</evidence>
<evidence type="ECO:0000313" key="3">
    <source>
        <dbReference type="EMBL" id="GJE03777.1"/>
    </source>
</evidence>
<dbReference type="EMBL" id="BPQQ01000090">
    <property type="protein sequence ID" value="GJE03777.1"/>
    <property type="molecule type" value="Genomic_DNA"/>
</dbReference>
<feature type="domain" description="Lipid/polyisoprenoid-binding YceI-like" evidence="2">
    <location>
        <begin position="37"/>
        <end position="201"/>
    </location>
</feature>
<dbReference type="SUPFAM" id="SSF101874">
    <property type="entry name" value="YceI-like"/>
    <property type="match status" value="1"/>
</dbReference>
<dbReference type="Proteomes" id="UP001055153">
    <property type="component" value="Unassembled WGS sequence"/>
</dbReference>
<keyword evidence="1" id="KW-0732">Signal</keyword>
<reference evidence="3" key="2">
    <citation type="submission" date="2021-08" db="EMBL/GenBank/DDBJ databases">
        <authorList>
            <person name="Tani A."/>
            <person name="Ola A."/>
            <person name="Ogura Y."/>
            <person name="Katsura K."/>
            <person name="Hayashi T."/>
        </authorList>
    </citation>
    <scope>NUCLEOTIDE SEQUENCE</scope>
    <source>
        <strain evidence="3">DSM 17168</strain>
    </source>
</reference>
<proteinExistence type="predicted"/>
<evidence type="ECO:0000313" key="4">
    <source>
        <dbReference type="Proteomes" id="UP001055153"/>
    </source>
</evidence>
<dbReference type="SMART" id="SM00867">
    <property type="entry name" value="YceI"/>
    <property type="match status" value="1"/>
</dbReference>
<protein>
    <submittedName>
        <fullName evidence="3">Protein YceI</fullName>
    </submittedName>
</protein>
<dbReference type="PANTHER" id="PTHR34406">
    <property type="entry name" value="PROTEIN YCEI"/>
    <property type="match status" value="1"/>
</dbReference>
<sequence>MKRACLSAWLILAAALTAAAQEPVAPSADPSQVRPGRYVLDPAHGKITWSVSHLGFSTYYGQITDVAADLSLDPKTPAQSRLTARIGTASVDGLNPAFNRHVRGPDFFDAERFPVATFASTGVEPTGPTTARVLGELTLKGVTKPVVLDVTFNQAGTNPVDKVYTVGFDGRALIRRSEFGISAFLPAVGDEVTLRLAGEFKAAP</sequence>
<feature type="signal peptide" evidence="1">
    <location>
        <begin position="1"/>
        <end position="20"/>
    </location>
</feature>
<dbReference type="Pfam" id="PF04264">
    <property type="entry name" value="YceI"/>
    <property type="match status" value="1"/>
</dbReference>
<keyword evidence="4" id="KW-1185">Reference proteome</keyword>
<dbReference type="Gene3D" id="2.40.128.110">
    <property type="entry name" value="Lipid/polyisoprenoid-binding, YceI-like"/>
    <property type="match status" value="1"/>
</dbReference>
<comment type="caution">
    <text evidence="3">The sequence shown here is derived from an EMBL/GenBank/DDBJ whole genome shotgun (WGS) entry which is preliminary data.</text>
</comment>
<dbReference type="RefSeq" id="WP_238241156.1">
    <property type="nucleotide sequence ID" value="NZ_BPQQ01000090.1"/>
</dbReference>
<name>A0ABQ4SKT7_9HYPH</name>
<gene>
    <name evidence="3" type="primary">yceI_3</name>
    <name evidence="3" type="ORF">GMJLKIPL_5734</name>
</gene>
<evidence type="ECO:0000256" key="1">
    <source>
        <dbReference type="SAM" id="SignalP"/>
    </source>
</evidence>
<dbReference type="InterPro" id="IPR036761">
    <property type="entry name" value="TTHA0802/YceI-like_sf"/>
</dbReference>
<organism evidence="3 4">
    <name type="scientific">Methylobacterium isbiliense</name>
    <dbReference type="NCBI Taxonomy" id="315478"/>
    <lineage>
        <taxon>Bacteria</taxon>
        <taxon>Pseudomonadati</taxon>
        <taxon>Pseudomonadota</taxon>
        <taxon>Alphaproteobacteria</taxon>
        <taxon>Hyphomicrobiales</taxon>
        <taxon>Methylobacteriaceae</taxon>
        <taxon>Methylobacterium</taxon>
    </lineage>
</organism>
<accession>A0ABQ4SKT7</accession>
<reference evidence="3" key="1">
    <citation type="journal article" date="2021" name="Front. Microbiol.">
        <title>Comprehensive Comparative Genomics and Phenotyping of Methylobacterium Species.</title>
        <authorList>
            <person name="Alessa O."/>
            <person name="Ogura Y."/>
            <person name="Fujitani Y."/>
            <person name="Takami H."/>
            <person name="Hayashi T."/>
            <person name="Sahin N."/>
            <person name="Tani A."/>
        </authorList>
    </citation>
    <scope>NUCLEOTIDE SEQUENCE</scope>
    <source>
        <strain evidence="3">DSM 17168</strain>
    </source>
</reference>
<dbReference type="PANTHER" id="PTHR34406:SF1">
    <property type="entry name" value="PROTEIN YCEI"/>
    <property type="match status" value="1"/>
</dbReference>
<feature type="chain" id="PRO_5046338593" evidence="1">
    <location>
        <begin position="21"/>
        <end position="204"/>
    </location>
</feature>
<dbReference type="InterPro" id="IPR007372">
    <property type="entry name" value="Lipid/polyisoprenoid-bd_YceI"/>
</dbReference>